<name>A0ABV4XQ29_9CYAN</name>
<dbReference type="RefSeq" id="WP_413262724.1">
    <property type="nucleotide sequence ID" value="NZ_JBHFNR010000060.1"/>
</dbReference>
<sequence>MALKYLLDENVDRVYQTQLLRQYPELVVLMVGDPGNPPKSTPDPEILCWCEVNGFVLVTNNRASMPVHLADHLAQNRHIPGIFILNSDLGIGGNLEELILAALASENDEYQDRIVYLPLP</sequence>
<proteinExistence type="predicted"/>
<dbReference type="Pfam" id="PF18480">
    <property type="entry name" value="DUF5615"/>
    <property type="match status" value="1"/>
</dbReference>
<keyword evidence="3" id="KW-1185">Reference proteome</keyword>
<comment type="caution">
    <text evidence="2">The sequence shown here is derived from an EMBL/GenBank/DDBJ whole genome shotgun (WGS) entry which is preliminary data.</text>
</comment>
<accession>A0ABV4XQ29</accession>
<gene>
    <name evidence="2" type="ORF">ACE1CI_09115</name>
</gene>
<dbReference type="InterPro" id="IPR041049">
    <property type="entry name" value="DUF5615"/>
</dbReference>
<dbReference type="Proteomes" id="UP001576784">
    <property type="component" value="Unassembled WGS sequence"/>
</dbReference>
<evidence type="ECO:0000313" key="3">
    <source>
        <dbReference type="Proteomes" id="UP001576784"/>
    </source>
</evidence>
<feature type="domain" description="DUF5615" evidence="1">
    <location>
        <begin position="4"/>
        <end position="62"/>
    </location>
</feature>
<reference evidence="2 3" key="1">
    <citation type="submission" date="2024-09" db="EMBL/GenBank/DDBJ databases">
        <title>Floridaenema gen nov. (Aerosakkonemataceae, Aerosakkonematales ord. nov., Cyanobacteria) from benthic tropical and subtropical fresh waters, with the description of four new species.</title>
        <authorList>
            <person name="Moretto J.A."/>
            <person name="Berthold D.E."/>
            <person name="Lefler F.W."/>
            <person name="Huang I.-S."/>
            <person name="Laughinghouse H. IV."/>
        </authorList>
    </citation>
    <scope>NUCLEOTIDE SEQUENCE [LARGE SCALE GENOMIC DNA]</scope>
    <source>
        <strain evidence="2 3">BLCC-F50</strain>
    </source>
</reference>
<evidence type="ECO:0000313" key="2">
    <source>
        <dbReference type="EMBL" id="MFB2893059.1"/>
    </source>
</evidence>
<protein>
    <submittedName>
        <fullName evidence="2">DUF5615 family PIN-like protein</fullName>
    </submittedName>
</protein>
<organism evidence="2 3">
    <name type="scientific">Floridaenema flaviceps BLCC-F50</name>
    <dbReference type="NCBI Taxonomy" id="3153642"/>
    <lineage>
        <taxon>Bacteria</taxon>
        <taxon>Bacillati</taxon>
        <taxon>Cyanobacteriota</taxon>
        <taxon>Cyanophyceae</taxon>
        <taxon>Oscillatoriophycideae</taxon>
        <taxon>Aerosakkonematales</taxon>
        <taxon>Aerosakkonemataceae</taxon>
        <taxon>Floridanema</taxon>
        <taxon>Floridanema flaviceps</taxon>
    </lineage>
</organism>
<evidence type="ECO:0000259" key="1">
    <source>
        <dbReference type="Pfam" id="PF18480"/>
    </source>
</evidence>
<dbReference type="EMBL" id="JBHFNR010000060">
    <property type="protein sequence ID" value="MFB2893059.1"/>
    <property type="molecule type" value="Genomic_DNA"/>
</dbReference>